<dbReference type="RefSeq" id="WP_075034919.1">
    <property type="nucleotide sequence ID" value="NZ_FOSB01000001.1"/>
</dbReference>
<dbReference type="GO" id="GO:0016020">
    <property type="term" value="C:membrane"/>
    <property type="evidence" value="ECO:0007669"/>
    <property type="project" value="TreeGrafter"/>
</dbReference>
<proteinExistence type="predicted"/>
<dbReference type="Pfam" id="PF00561">
    <property type="entry name" value="Abhydrolase_1"/>
    <property type="match status" value="1"/>
</dbReference>
<dbReference type="SUPFAM" id="SSF53474">
    <property type="entry name" value="alpha/beta-Hydrolases"/>
    <property type="match status" value="1"/>
</dbReference>
<sequence length="237" mass="26644">MILHTEVLGDGEPLVFLHTGLQTGLTDFEQQREYFRSKKQVILPDLRGQGKSTADDLNDYFRKSAADLADTLTSLQVESAHIVGCSFGALVGLIFAKEFPEFVRTLTISGIIPEKPANWEEMNAEEAEFRNQLLADKEAVAHFNQLHGEGWKQFIQLGGDSGWYPFDETNSLETLKMPVLFMVGEGLTHEVNGVTLYPQQSELVHVAVIPFASHLVHTQQPEIYNKVLERFLLEEKA</sequence>
<name>A0A1I3PYK5_HALDA</name>
<evidence type="ECO:0000259" key="1">
    <source>
        <dbReference type="Pfam" id="PF00561"/>
    </source>
</evidence>
<evidence type="ECO:0000313" key="2">
    <source>
        <dbReference type="EMBL" id="SFJ26500.1"/>
    </source>
</evidence>
<dbReference type="PANTHER" id="PTHR43798:SF27">
    <property type="entry name" value="HYDROLASE ALPHA_BETA HYDROLASE FOLD FAMILY"/>
    <property type="match status" value="1"/>
</dbReference>
<organism evidence="2 3">
    <name type="scientific">Halobacillus dabanensis</name>
    <dbReference type="NCBI Taxonomy" id="240302"/>
    <lineage>
        <taxon>Bacteria</taxon>
        <taxon>Bacillati</taxon>
        <taxon>Bacillota</taxon>
        <taxon>Bacilli</taxon>
        <taxon>Bacillales</taxon>
        <taxon>Bacillaceae</taxon>
        <taxon>Halobacillus</taxon>
    </lineage>
</organism>
<protein>
    <submittedName>
        <fullName evidence="2">Pimeloyl-ACP methyl ester carboxylesterase</fullName>
    </submittedName>
</protein>
<dbReference type="InterPro" id="IPR000073">
    <property type="entry name" value="AB_hydrolase_1"/>
</dbReference>
<dbReference type="Gene3D" id="3.40.50.1820">
    <property type="entry name" value="alpha/beta hydrolase"/>
    <property type="match status" value="1"/>
</dbReference>
<gene>
    <name evidence="2" type="ORF">SAMN04487936_101476</name>
</gene>
<dbReference type="OrthoDB" id="9805423at2"/>
<accession>A0A1I3PYK5</accession>
<reference evidence="3" key="1">
    <citation type="submission" date="2016-10" db="EMBL/GenBank/DDBJ databases">
        <authorList>
            <person name="Varghese N."/>
            <person name="Submissions S."/>
        </authorList>
    </citation>
    <scope>NUCLEOTIDE SEQUENCE [LARGE SCALE GENOMIC DNA]</scope>
    <source>
        <strain evidence="3">CGMCC 1.3704</strain>
    </source>
</reference>
<dbReference type="EMBL" id="FOSB01000001">
    <property type="protein sequence ID" value="SFJ26500.1"/>
    <property type="molecule type" value="Genomic_DNA"/>
</dbReference>
<keyword evidence="3" id="KW-1185">Reference proteome</keyword>
<dbReference type="PRINTS" id="PR00111">
    <property type="entry name" value="ABHYDROLASE"/>
</dbReference>
<dbReference type="AlphaFoldDB" id="A0A1I3PYK5"/>
<dbReference type="InterPro" id="IPR029058">
    <property type="entry name" value="AB_hydrolase_fold"/>
</dbReference>
<dbReference type="Proteomes" id="UP000183557">
    <property type="component" value="Unassembled WGS sequence"/>
</dbReference>
<dbReference type="InterPro" id="IPR050266">
    <property type="entry name" value="AB_hydrolase_sf"/>
</dbReference>
<dbReference type="PANTHER" id="PTHR43798">
    <property type="entry name" value="MONOACYLGLYCEROL LIPASE"/>
    <property type="match status" value="1"/>
</dbReference>
<evidence type="ECO:0000313" key="3">
    <source>
        <dbReference type="Proteomes" id="UP000183557"/>
    </source>
</evidence>
<feature type="domain" description="AB hydrolase-1" evidence="1">
    <location>
        <begin position="13"/>
        <end position="122"/>
    </location>
</feature>